<evidence type="ECO:0000313" key="5">
    <source>
        <dbReference type="Proteomes" id="UP001166291"/>
    </source>
</evidence>
<evidence type="ECO:0000259" key="3">
    <source>
        <dbReference type="Pfam" id="PF13442"/>
    </source>
</evidence>
<dbReference type="EMBL" id="JAHWDQ010000002">
    <property type="protein sequence ID" value="MBW2941111.1"/>
    <property type="molecule type" value="Genomic_DNA"/>
</dbReference>
<evidence type="ECO:0000256" key="1">
    <source>
        <dbReference type="ARBA" id="ARBA00022723"/>
    </source>
</evidence>
<gene>
    <name evidence="4" type="ORF">KXJ70_10000</name>
</gene>
<name>A0ABS6VTR2_9GAMM</name>
<sequence length="83" mass="8911">MPSDPALKSLYIQSCYGCHSTGVASAPRSGNQADWAPRLQKGMDVLLSNTINGLNSMPPKGMCMGCSEEDFRNLIVFLSGQSE</sequence>
<reference evidence="4" key="1">
    <citation type="submission" date="2021-07" db="EMBL/GenBank/DDBJ databases">
        <title>Zhongshania sp. CAU 1632 isolated from seawater.</title>
        <authorList>
            <person name="Kim W."/>
        </authorList>
    </citation>
    <scope>NUCLEOTIDE SEQUENCE</scope>
    <source>
        <strain evidence="4">CAU 1632</strain>
    </source>
</reference>
<accession>A0ABS6VTR2</accession>
<dbReference type="Proteomes" id="UP001166291">
    <property type="component" value="Unassembled WGS sequence"/>
</dbReference>
<feature type="domain" description="Cytochrome c" evidence="3">
    <location>
        <begin position="7"/>
        <end position="78"/>
    </location>
</feature>
<keyword evidence="2" id="KW-0408">Iron</keyword>
<evidence type="ECO:0000256" key="2">
    <source>
        <dbReference type="ARBA" id="ARBA00023004"/>
    </source>
</evidence>
<keyword evidence="1" id="KW-0479">Metal-binding</keyword>
<dbReference type="PANTHER" id="PTHR40942:SF4">
    <property type="entry name" value="CYTOCHROME C5"/>
    <property type="match status" value="1"/>
</dbReference>
<dbReference type="Pfam" id="PF13442">
    <property type="entry name" value="Cytochrome_CBB3"/>
    <property type="match status" value="1"/>
</dbReference>
<protein>
    <submittedName>
        <fullName evidence="4">C-type cytochrome</fullName>
    </submittedName>
</protein>
<keyword evidence="5" id="KW-1185">Reference proteome</keyword>
<proteinExistence type="predicted"/>
<dbReference type="InterPro" id="IPR009056">
    <property type="entry name" value="Cyt_c-like_dom"/>
</dbReference>
<evidence type="ECO:0000313" key="4">
    <source>
        <dbReference type="EMBL" id="MBW2941111.1"/>
    </source>
</evidence>
<comment type="caution">
    <text evidence="4">The sequence shown here is derived from an EMBL/GenBank/DDBJ whole genome shotgun (WGS) entry which is preliminary data.</text>
</comment>
<organism evidence="4 5">
    <name type="scientific">Zhongshania aquimaris</name>
    <dbReference type="NCBI Taxonomy" id="2857107"/>
    <lineage>
        <taxon>Bacteria</taxon>
        <taxon>Pseudomonadati</taxon>
        <taxon>Pseudomonadota</taxon>
        <taxon>Gammaproteobacteria</taxon>
        <taxon>Cellvibrionales</taxon>
        <taxon>Spongiibacteraceae</taxon>
        <taxon>Zhongshania</taxon>
    </lineage>
</organism>
<dbReference type="PANTHER" id="PTHR40942">
    <property type="match status" value="1"/>
</dbReference>